<keyword evidence="3" id="KW-1185">Reference proteome</keyword>
<dbReference type="AlphaFoldDB" id="A0A225AB62"/>
<proteinExistence type="predicted"/>
<accession>A0A225AB62</accession>
<dbReference type="SUPFAM" id="SSF46785">
    <property type="entry name" value="Winged helix' DNA-binding domain"/>
    <property type="match status" value="1"/>
</dbReference>
<organism evidence="2 3">
    <name type="scientific">Talaromyces atroroseus</name>
    <dbReference type="NCBI Taxonomy" id="1441469"/>
    <lineage>
        <taxon>Eukaryota</taxon>
        <taxon>Fungi</taxon>
        <taxon>Dikarya</taxon>
        <taxon>Ascomycota</taxon>
        <taxon>Pezizomycotina</taxon>
        <taxon>Eurotiomycetes</taxon>
        <taxon>Eurotiomycetidae</taxon>
        <taxon>Eurotiales</taxon>
        <taxon>Trichocomaceae</taxon>
        <taxon>Talaromyces</taxon>
        <taxon>Talaromyces sect. Trachyspermi</taxon>
    </lineage>
</organism>
<reference evidence="2 3" key="1">
    <citation type="submission" date="2015-06" db="EMBL/GenBank/DDBJ databases">
        <title>Talaromyces atroroseus IBT 11181 draft genome.</title>
        <authorList>
            <person name="Rasmussen K.B."/>
            <person name="Rasmussen S."/>
            <person name="Petersen B."/>
            <person name="Sicheritz-Ponten T."/>
            <person name="Mortensen U.H."/>
            <person name="Thrane U."/>
        </authorList>
    </citation>
    <scope>NUCLEOTIDE SEQUENCE [LARGE SCALE GENOMIC DNA]</scope>
    <source>
        <strain evidence="2 3">IBT 11181</strain>
    </source>
</reference>
<dbReference type="Gene3D" id="1.10.10.10">
    <property type="entry name" value="Winged helix-like DNA-binding domain superfamily/Winged helix DNA-binding domain"/>
    <property type="match status" value="1"/>
</dbReference>
<dbReference type="PANTHER" id="PTHR43712">
    <property type="entry name" value="PUTATIVE (AFU_ORTHOLOGUE AFUA_4G14580)-RELATED"/>
    <property type="match status" value="1"/>
</dbReference>
<dbReference type="Proteomes" id="UP000214365">
    <property type="component" value="Unassembled WGS sequence"/>
</dbReference>
<feature type="domain" description="O-methyltransferase dimerisation" evidence="1">
    <location>
        <begin position="60"/>
        <end position="114"/>
    </location>
</feature>
<evidence type="ECO:0000313" key="3">
    <source>
        <dbReference type="Proteomes" id="UP000214365"/>
    </source>
</evidence>
<dbReference type="OrthoDB" id="1535081at2759"/>
<evidence type="ECO:0000313" key="2">
    <source>
        <dbReference type="EMBL" id="OKL55983.1"/>
    </source>
</evidence>
<dbReference type="EMBL" id="LFMY01000016">
    <property type="protein sequence ID" value="OKL55983.1"/>
    <property type="molecule type" value="Genomic_DNA"/>
</dbReference>
<sequence>MNIQLAQNLQREIKRSLDLFESTGPEQSRANAHEKALHLAQALARPREAILRLSYLPSALMAVKVAHDLNVFTLLAQATRPVPLTELAASKAADPRLVEQIMRTVVASGFAEEPLPCEYLPNAISREMTERGPIGMMESIFLEFLPSIQKASEYLRAINYRNPDDRMRAPLQSSYRIMPTFTPF</sequence>
<gene>
    <name evidence="2" type="ORF">UA08_08769</name>
</gene>
<name>A0A225AB62_TALAT</name>
<dbReference type="InterPro" id="IPR036388">
    <property type="entry name" value="WH-like_DNA-bd_sf"/>
</dbReference>
<dbReference type="InterPro" id="IPR012967">
    <property type="entry name" value="COMT_dimerisation"/>
</dbReference>
<dbReference type="RefSeq" id="XP_020116104.1">
    <property type="nucleotide sequence ID" value="XM_020263669.1"/>
</dbReference>
<dbReference type="GO" id="GO:0046983">
    <property type="term" value="F:protein dimerization activity"/>
    <property type="evidence" value="ECO:0007669"/>
    <property type="project" value="InterPro"/>
</dbReference>
<dbReference type="Pfam" id="PF08100">
    <property type="entry name" value="Dimerisation"/>
    <property type="match status" value="1"/>
</dbReference>
<dbReference type="InterPro" id="IPR036390">
    <property type="entry name" value="WH_DNA-bd_sf"/>
</dbReference>
<comment type="caution">
    <text evidence="2">The sequence shown here is derived from an EMBL/GenBank/DDBJ whole genome shotgun (WGS) entry which is preliminary data.</text>
</comment>
<dbReference type="PANTHER" id="PTHR43712:SF18">
    <property type="entry name" value="PUTATIVE (AFU_ORTHOLOGUE AFUA_4G14240)-RELATED"/>
    <property type="match status" value="1"/>
</dbReference>
<evidence type="ECO:0000259" key="1">
    <source>
        <dbReference type="Pfam" id="PF08100"/>
    </source>
</evidence>
<protein>
    <recommendedName>
        <fullName evidence="1">O-methyltransferase dimerisation domain-containing protein</fullName>
    </recommendedName>
</protein>
<dbReference type="GeneID" id="31008525"/>